<name>A0A830HH52_9CHLO</name>
<evidence type="ECO:0000313" key="1">
    <source>
        <dbReference type="EMBL" id="GHP04961.1"/>
    </source>
</evidence>
<dbReference type="Proteomes" id="UP000660262">
    <property type="component" value="Unassembled WGS sequence"/>
</dbReference>
<comment type="caution">
    <text evidence="1">The sequence shown here is derived from an EMBL/GenBank/DDBJ whole genome shotgun (WGS) entry which is preliminary data.</text>
</comment>
<dbReference type="EMBL" id="BNJQ01000009">
    <property type="protein sequence ID" value="GHP04961.1"/>
    <property type="molecule type" value="Genomic_DNA"/>
</dbReference>
<protein>
    <submittedName>
        <fullName evidence="1">Uncharacterized protein</fullName>
    </submittedName>
</protein>
<sequence length="134" mass="14799">MSRETIVLRVASAILLVVSAYSVLFQSAVFQDDAESLDNTALQSNSETSDDWPVLHVPMRWFVEADWANEMDERLERLLKASSTQHASAQKKRVKQKEVDGFLGALDGNGLVNNAAVDDQMDEELDADACTPCP</sequence>
<keyword evidence="2" id="KW-1185">Reference proteome</keyword>
<organism evidence="1 2">
    <name type="scientific">Pycnococcus provasolii</name>
    <dbReference type="NCBI Taxonomy" id="41880"/>
    <lineage>
        <taxon>Eukaryota</taxon>
        <taxon>Viridiplantae</taxon>
        <taxon>Chlorophyta</taxon>
        <taxon>Pseudoscourfieldiophyceae</taxon>
        <taxon>Pseudoscourfieldiales</taxon>
        <taxon>Pycnococcaceae</taxon>
        <taxon>Pycnococcus</taxon>
    </lineage>
</organism>
<reference evidence="1" key="1">
    <citation type="submission" date="2020-10" db="EMBL/GenBank/DDBJ databases">
        <title>Unveiling of a novel bifunctional photoreceptor, Dualchrome1, isolated from a cosmopolitan green alga.</title>
        <authorList>
            <person name="Suzuki S."/>
            <person name="Kawachi M."/>
        </authorList>
    </citation>
    <scope>NUCLEOTIDE SEQUENCE</scope>
    <source>
        <strain evidence="1">NIES 2893</strain>
    </source>
</reference>
<dbReference type="AlphaFoldDB" id="A0A830HH52"/>
<accession>A0A830HH52</accession>
<gene>
    <name evidence="1" type="ORF">PPROV_000371300</name>
</gene>
<proteinExistence type="predicted"/>
<evidence type="ECO:0000313" key="2">
    <source>
        <dbReference type="Proteomes" id="UP000660262"/>
    </source>
</evidence>